<organism evidence="3 4">
    <name type="scientific">Stachybotrys elegans</name>
    <dbReference type="NCBI Taxonomy" id="80388"/>
    <lineage>
        <taxon>Eukaryota</taxon>
        <taxon>Fungi</taxon>
        <taxon>Dikarya</taxon>
        <taxon>Ascomycota</taxon>
        <taxon>Pezizomycotina</taxon>
        <taxon>Sordariomycetes</taxon>
        <taxon>Hypocreomycetidae</taxon>
        <taxon>Hypocreales</taxon>
        <taxon>Stachybotryaceae</taxon>
        <taxon>Stachybotrys</taxon>
    </lineage>
</organism>
<feature type="compositionally biased region" description="Pro residues" evidence="1">
    <location>
        <begin position="153"/>
        <end position="165"/>
    </location>
</feature>
<reference evidence="3" key="1">
    <citation type="journal article" date="2021" name="Nat. Commun.">
        <title>Genetic determinants of endophytism in the Arabidopsis root mycobiome.</title>
        <authorList>
            <person name="Mesny F."/>
            <person name="Miyauchi S."/>
            <person name="Thiergart T."/>
            <person name="Pickel B."/>
            <person name="Atanasova L."/>
            <person name="Karlsson M."/>
            <person name="Huettel B."/>
            <person name="Barry K.W."/>
            <person name="Haridas S."/>
            <person name="Chen C."/>
            <person name="Bauer D."/>
            <person name="Andreopoulos W."/>
            <person name="Pangilinan J."/>
            <person name="LaButti K."/>
            <person name="Riley R."/>
            <person name="Lipzen A."/>
            <person name="Clum A."/>
            <person name="Drula E."/>
            <person name="Henrissat B."/>
            <person name="Kohler A."/>
            <person name="Grigoriev I.V."/>
            <person name="Martin F.M."/>
            <person name="Hacquard S."/>
        </authorList>
    </citation>
    <scope>NUCLEOTIDE SEQUENCE</scope>
    <source>
        <strain evidence="3">MPI-CAGE-CH-0235</strain>
    </source>
</reference>
<sequence>MAAFIKRQSEFEELPAGWVVEDGHVVPWWYTRRWQEGIIVKWTLLLSMFVLVFGYVIGGYWHAKRRMRKGLQPLAYHRCLVARKDPPQYDSRYRTYTNYRQTEQAYVPPPPVYDPNRPPMYEGPGPDYSKVDPSQMRTEPTRRPAEMRMPPEYEAPPGPPPAVTR</sequence>
<dbReference type="Pfam" id="PF12273">
    <property type="entry name" value="RCR"/>
    <property type="match status" value="1"/>
</dbReference>
<dbReference type="AlphaFoldDB" id="A0A8K0SW60"/>
<keyword evidence="2" id="KW-0812">Transmembrane</keyword>
<keyword evidence="4" id="KW-1185">Reference proteome</keyword>
<evidence type="ECO:0000256" key="2">
    <source>
        <dbReference type="SAM" id="Phobius"/>
    </source>
</evidence>
<comment type="caution">
    <text evidence="3">The sequence shown here is derived from an EMBL/GenBank/DDBJ whole genome shotgun (WGS) entry which is preliminary data.</text>
</comment>
<feature type="region of interest" description="Disordered" evidence="1">
    <location>
        <begin position="99"/>
        <end position="165"/>
    </location>
</feature>
<name>A0A8K0SW60_9HYPO</name>
<keyword evidence="2" id="KW-1133">Transmembrane helix</keyword>
<evidence type="ECO:0000256" key="1">
    <source>
        <dbReference type="SAM" id="MobiDB-lite"/>
    </source>
</evidence>
<keyword evidence="2" id="KW-0472">Membrane</keyword>
<accession>A0A8K0SW60</accession>
<feature type="compositionally biased region" description="Pro residues" evidence="1">
    <location>
        <begin position="107"/>
        <end position="118"/>
    </location>
</feature>
<evidence type="ECO:0000313" key="4">
    <source>
        <dbReference type="Proteomes" id="UP000813444"/>
    </source>
</evidence>
<feature type="compositionally biased region" description="Basic and acidic residues" evidence="1">
    <location>
        <begin position="139"/>
        <end position="151"/>
    </location>
</feature>
<dbReference type="Proteomes" id="UP000813444">
    <property type="component" value="Unassembled WGS sequence"/>
</dbReference>
<dbReference type="OrthoDB" id="5400539at2759"/>
<evidence type="ECO:0000313" key="3">
    <source>
        <dbReference type="EMBL" id="KAH7321272.1"/>
    </source>
</evidence>
<feature type="transmembrane region" description="Helical" evidence="2">
    <location>
        <begin position="38"/>
        <end position="61"/>
    </location>
</feature>
<protein>
    <submittedName>
        <fullName evidence="3">Uncharacterized protein</fullName>
    </submittedName>
</protein>
<dbReference type="InterPro" id="IPR020999">
    <property type="entry name" value="Chitin_synth_reg_RCR"/>
</dbReference>
<gene>
    <name evidence="3" type="ORF">B0I35DRAFT_501381</name>
</gene>
<dbReference type="EMBL" id="JAGPNK010000005">
    <property type="protein sequence ID" value="KAH7321272.1"/>
    <property type="molecule type" value="Genomic_DNA"/>
</dbReference>
<proteinExistence type="predicted"/>